<keyword evidence="3" id="KW-1185">Reference proteome</keyword>
<evidence type="ECO:0000313" key="2">
    <source>
        <dbReference type="EMBL" id="EEQ05724.1"/>
    </source>
</evidence>
<gene>
    <name evidence="2" type="ORF">yberc0001_15250</name>
</gene>
<dbReference type="Proteomes" id="UP000010319">
    <property type="component" value="Unassembled WGS sequence"/>
</dbReference>
<evidence type="ECO:0008006" key="4">
    <source>
        <dbReference type="Google" id="ProtNLM"/>
    </source>
</evidence>
<protein>
    <recommendedName>
        <fullName evidence="4">K+-transporting ATPase, F subunit</fullName>
    </recommendedName>
</protein>
<evidence type="ECO:0000256" key="1">
    <source>
        <dbReference type="SAM" id="Phobius"/>
    </source>
</evidence>
<keyword evidence="1" id="KW-0812">Transmembrane</keyword>
<dbReference type="EMBL" id="AALC02000045">
    <property type="protein sequence ID" value="EEQ05724.1"/>
    <property type="molecule type" value="Genomic_DNA"/>
</dbReference>
<dbReference type="NCBIfam" id="TIGR02115">
    <property type="entry name" value="potass_kdpF"/>
    <property type="match status" value="1"/>
</dbReference>
<dbReference type="InterPro" id="IPR011726">
    <property type="entry name" value="KdpF"/>
</dbReference>
<feature type="transmembrane region" description="Helical" evidence="1">
    <location>
        <begin position="12"/>
        <end position="39"/>
    </location>
</feature>
<organism evidence="2 3">
    <name type="scientific">Yersinia bercovieri ATCC 43970</name>
    <dbReference type="NCBI Taxonomy" id="349968"/>
    <lineage>
        <taxon>Bacteria</taxon>
        <taxon>Pseudomonadati</taxon>
        <taxon>Pseudomonadota</taxon>
        <taxon>Gammaproteobacteria</taxon>
        <taxon>Enterobacterales</taxon>
        <taxon>Yersiniaceae</taxon>
        <taxon>Yersinia</taxon>
    </lineage>
</organism>
<name>A0ABM9XWF4_YERBE</name>
<keyword evidence="1" id="KW-0472">Membrane</keyword>
<proteinExistence type="predicted"/>
<reference evidence="2" key="1">
    <citation type="submission" date="2008-12" db="EMBL/GenBank/DDBJ databases">
        <title>Annotation of the Yersinia bercovieri ATCC 43970 genome.</title>
        <authorList>
            <person name="Read T.D."/>
            <person name="Akmal A."/>
            <person name="Bishop-Lilly K."/>
            <person name="Chen P.E."/>
            <person name="Cook C."/>
            <person name="Kiley M.P."/>
            <person name="Lentz S."/>
            <person name="Mateczun A."/>
            <person name="Nagarajan N."/>
            <person name="Nolan N."/>
            <person name="Osborne B.I."/>
            <person name="Pop M."/>
            <person name="Sozhamannan S."/>
            <person name="Stewart A.C."/>
            <person name="Sulakvelidze A."/>
            <person name="Thomason B."/>
            <person name="Willner K."/>
            <person name="Zwick M.E."/>
        </authorList>
    </citation>
    <scope>NUCLEOTIDE SEQUENCE [LARGE SCALE GENOMIC DNA]</scope>
    <source>
        <strain evidence="2">ATCC 43970</strain>
    </source>
</reference>
<evidence type="ECO:0000313" key="3">
    <source>
        <dbReference type="Proteomes" id="UP000010319"/>
    </source>
</evidence>
<keyword evidence="1" id="KW-1133">Transmembrane helix</keyword>
<sequence length="44" mass="4877">MTKTGLSKHALWRCIVSFSIMGGALLVLLLLGYLVYALFNAEDF</sequence>
<dbReference type="Pfam" id="PF09604">
    <property type="entry name" value="Potass_KdpF"/>
    <property type="match status" value="1"/>
</dbReference>
<accession>A0ABM9XWF4</accession>
<dbReference type="NCBIfam" id="NF011334">
    <property type="entry name" value="PRK14750.1"/>
    <property type="match status" value="1"/>
</dbReference>
<comment type="caution">
    <text evidence="2">The sequence shown here is derived from an EMBL/GenBank/DDBJ whole genome shotgun (WGS) entry which is preliminary data.</text>
</comment>